<dbReference type="SUPFAM" id="SSF53850">
    <property type="entry name" value="Periplasmic binding protein-like II"/>
    <property type="match status" value="1"/>
</dbReference>
<dbReference type="Gene3D" id="3.10.105.10">
    <property type="entry name" value="Dipeptide-binding Protein, Domain 3"/>
    <property type="match status" value="1"/>
</dbReference>
<name>A0ABW3S2B6_9BACL</name>
<dbReference type="RefSeq" id="WP_379321042.1">
    <property type="nucleotide sequence ID" value="NZ_JBHTLM010000018.1"/>
</dbReference>
<dbReference type="PANTHER" id="PTHR30290">
    <property type="entry name" value="PERIPLASMIC BINDING COMPONENT OF ABC TRANSPORTER"/>
    <property type="match status" value="1"/>
</dbReference>
<dbReference type="CDD" id="cd08507">
    <property type="entry name" value="PBP2_SgrR_like"/>
    <property type="match status" value="1"/>
</dbReference>
<dbReference type="Pfam" id="PF00496">
    <property type="entry name" value="SBP_bac_5"/>
    <property type="match status" value="1"/>
</dbReference>
<evidence type="ECO:0000259" key="3">
    <source>
        <dbReference type="Pfam" id="PF12793"/>
    </source>
</evidence>
<evidence type="ECO:0000256" key="1">
    <source>
        <dbReference type="ARBA" id="ARBA00023125"/>
    </source>
</evidence>
<evidence type="ECO:0000259" key="2">
    <source>
        <dbReference type="Pfam" id="PF00496"/>
    </source>
</evidence>
<evidence type="ECO:0000313" key="4">
    <source>
        <dbReference type="EMBL" id="MFD1178605.1"/>
    </source>
</evidence>
<feature type="domain" description="Transcriptional regulator SgrR N-terminal HTH" evidence="3">
    <location>
        <begin position="5"/>
        <end position="107"/>
    </location>
</feature>
<reference evidence="5" key="1">
    <citation type="journal article" date="2019" name="Int. J. Syst. Evol. Microbiol.">
        <title>The Global Catalogue of Microorganisms (GCM) 10K type strain sequencing project: providing services to taxonomists for standard genome sequencing and annotation.</title>
        <authorList>
            <consortium name="The Broad Institute Genomics Platform"/>
            <consortium name="The Broad Institute Genome Sequencing Center for Infectious Disease"/>
            <person name="Wu L."/>
            <person name="Ma J."/>
        </authorList>
    </citation>
    <scope>NUCLEOTIDE SEQUENCE [LARGE SCALE GENOMIC DNA]</scope>
    <source>
        <strain evidence="5">CCUG 59189</strain>
    </source>
</reference>
<dbReference type="InterPro" id="IPR025370">
    <property type="entry name" value="SgrR_HTH_N"/>
</dbReference>
<proteinExistence type="predicted"/>
<keyword evidence="5" id="KW-1185">Reference proteome</keyword>
<dbReference type="InterPro" id="IPR039424">
    <property type="entry name" value="SBP_5"/>
</dbReference>
<keyword evidence="1" id="KW-0238">DNA-binding</keyword>
<evidence type="ECO:0000313" key="5">
    <source>
        <dbReference type="Proteomes" id="UP001597262"/>
    </source>
</evidence>
<accession>A0ABW3S2B6</accession>
<protein>
    <submittedName>
        <fullName evidence="4">ABC transporter substrate-binding protein</fullName>
    </submittedName>
</protein>
<dbReference type="InterPro" id="IPR000914">
    <property type="entry name" value="SBP_5_dom"/>
</dbReference>
<sequence length="601" mass="69094">MLTAERYVALLNHYSVPNISEPREVEVALEDLTNLFHCTERNVKLIIRKLQEESLIQWSPGRGRGHRSRLIFQVNRESFLLDFAQRLAKKGEYREAFEFLHQQEEDKAVLENFIHWLNDQFGVEQLTAGKSCKDIFRLPVYRAPLTLDPAKLFYGFDAHLVRQLFDRLVQYDSDQGQVNPMIAHHWDHNEAATEWTFHLRKGVRFHHGKELTAEDVAFTFNRLHNESMNDWLLSTMDRVEAVDPRTVKMVLTQPNWLLPRLLCSSCASIVPADLLSRDPNAYWQLPSGTGPFRLSHWSDNRMDLDVNPTYFLGRAYLDGVSLVFLPDNIPNSSRLKWEQLIGNDSRLPAKAGCDWQKIETLCKGCSLITWNRNKKGPHQSLSFRQAVNLMIDRQGMIAHSGKPGYPARSFIPLGDPSLAFYRHDPAAARQLLEESGYKGEPIRIVTSHTERDDIEWIRTQCASIGIPVEIEYCDKTKMAQTADISKDADGILTTLVFADDEVCELESLLQQDSSIHQHMPQELRQWMNGIVNEVLASPSGERRRALLQQIEHRLLEEAQVLFLVHRLLNIYVHPSIKGVAINNLGWIDFKEIWLTSPHPAV</sequence>
<comment type="caution">
    <text evidence="4">The sequence shown here is derived from an EMBL/GenBank/DDBJ whole genome shotgun (WGS) entry which is preliminary data.</text>
</comment>
<dbReference type="EMBL" id="JBHTLM010000018">
    <property type="protein sequence ID" value="MFD1178605.1"/>
    <property type="molecule type" value="Genomic_DNA"/>
</dbReference>
<dbReference type="Proteomes" id="UP001597262">
    <property type="component" value="Unassembled WGS sequence"/>
</dbReference>
<gene>
    <name evidence="4" type="ORF">ACFQ3W_20205</name>
</gene>
<organism evidence="4 5">
    <name type="scientific">Paenibacillus puldeungensis</name>
    <dbReference type="NCBI Taxonomy" id="696536"/>
    <lineage>
        <taxon>Bacteria</taxon>
        <taxon>Bacillati</taxon>
        <taxon>Bacillota</taxon>
        <taxon>Bacilli</taxon>
        <taxon>Bacillales</taxon>
        <taxon>Paenibacillaceae</taxon>
        <taxon>Paenibacillus</taxon>
    </lineage>
</organism>
<dbReference type="Gene3D" id="3.40.190.10">
    <property type="entry name" value="Periplasmic binding protein-like II"/>
    <property type="match status" value="1"/>
</dbReference>
<feature type="domain" description="Solute-binding protein family 5" evidence="2">
    <location>
        <begin position="178"/>
        <end position="480"/>
    </location>
</feature>
<dbReference type="Pfam" id="PF12793">
    <property type="entry name" value="SgrR_N"/>
    <property type="match status" value="1"/>
</dbReference>
<dbReference type="PANTHER" id="PTHR30290:SF72">
    <property type="entry name" value="HTH-TYPE TRANSCRIPTIONAL REGULATOR SGRR"/>
    <property type="match status" value="1"/>
</dbReference>